<keyword evidence="3" id="KW-1185">Reference proteome</keyword>
<dbReference type="AlphaFoldDB" id="A0A8K0JV46"/>
<comment type="caution">
    <text evidence="2">The sequence shown here is derived from an EMBL/GenBank/DDBJ whole genome shotgun (WGS) entry which is preliminary data.</text>
</comment>
<dbReference type="Gene3D" id="3.80.10.10">
    <property type="entry name" value="Ribonuclease Inhibitor"/>
    <property type="match status" value="2"/>
</dbReference>
<dbReference type="SUPFAM" id="SSF52047">
    <property type="entry name" value="RNI-like"/>
    <property type="match status" value="1"/>
</dbReference>
<reference evidence="2" key="2">
    <citation type="submission" date="2017-10" db="EMBL/GenBank/DDBJ databases">
        <title>Ladona fulva Genome sequencing and assembly.</title>
        <authorList>
            <person name="Murali S."/>
            <person name="Richards S."/>
            <person name="Bandaranaike D."/>
            <person name="Bellair M."/>
            <person name="Blankenburg K."/>
            <person name="Chao H."/>
            <person name="Dinh H."/>
            <person name="Doddapaneni H."/>
            <person name="Dugan-Rocha S."/>
            <person name="Elkadiri S."/>
            <person name="Gnanaolivu R."/>
            <person name="Hernandez B."/>
            <person name="Skinner E."/>
            <person name="Javaid M."/>
            <person name="Lee S."/>
            <person name="Li M."/>
            <person name="Ming W."/>
            <person name="Munidasa M."/>
            <person name="Muniz J."/>
            <person name="Nguyen L."/>
            <person name="Hughes D."/>
            <person name="Osuji N."/>
            <person name="Pu L.-L."/>
            <person name="Puazo M."/>
            <person name="Qu C."/>
            <person name="Quiroz J."/>
            <person name="Raj R."/>
            <person name="Weissenberger G."/>
            <person name="Xin Y."/>
            <person name="Zou X."/>
            <person name="Han Y."/>
            <person name="Worley K."/>
            <person name="Muzny D."/>
            <person name="Gibbs R."/>
        </authorList>
    </citation>
    <scope>NUCLEOTIDE SEQUENCE</scope>
    <source>
        <strain evidence="2">Sampled in the wild</strain>
    </source>
</reference>
<reference evidence="2" key="1">
    <citation type="submission" date="2013-04" db="EMBL/GenBank/DDBJ databases">
        <authorList>
            <person name="Qu J."/>
            <person name="Murali S.C."/>
            <person name="Bandaranaike D."/>
            <person name="Bellair M."/>
            <person name="Blankenburg K."/>
            <person name="Chao H."/>
            <person name="Dinh H."/>
            <person name="Doddapaneni H."/>
            <person name="Downs B."/>
            <person name="Dugan-Rocha S."/>
            <person name="Elkadiri S."/>
            <person name="Gnanaolivu R.D."/>
            <person name="Hernandez B."/>
            <person name="Javaid M."/>
            <person name="Jayaseelan J.C."/>
            <person name="Lee S."/>
            <person name="Li M."/>
            <person name="Ming W."/>
            <person name="Munidasa M."/>
            <person name="Muniz J."/>
            <person name="Nguyen L."/>
            <person name="Ongeri F."/>
            <person name="Osuji N."/>
            <person name="Pu L.-L."/>
            <person name="Puazo M."/>
            <person name="Qu C."/>
            <person name="Quiroz J."/>
            <person name="Raj R."/>
            <person name="Weissenberger G."/>
            <person name="Xin Y."/>
            <person name="Zou X."/>
            <person name="Han Y."/>
            <person name="Richards S."/>
            <person name="Worley K."/>
            <person name="Muzny D."/>
            <person name="Gibbs R."/>
        </authorList>
    </citation>
    <scope>NUCLEOTIDE SEQUENCE</scope>
    <source>
        <strain evidence="2">Sampled in the wild</strain>
    </source>
</reference>
<sequence length="601" mass="63537">MDADLFSASSICITDSRFDPLVDSVCAALESQACPCLQRISLDINPGAAQVSRLCNAVRRAPPTLSALHLPHLRCGPDALRSLAALITARPLAALDIRGSRGSRRDAPDSLCSEERPGTLDRRPAGHSPRGGPSASRYFSLPRGGLLPRADTLPSDGRMGERGPAPWGPPSCADPAVHAASSGFHSIFVAAREPNSRLRTLNVSRCQLGAEEALCLGETLRSGGGGMEKKVVGETGGLDSLRVEGASRREEVLPLLAALGEGVSSRLQLLDLSSPRLTLDDADTQLLCHALARNSSLRLLALEGWTFRIEEEATLSALLAFLSTTSIRDLALANARIEVSIHDGRLSRLGRRDDPVAALLSSLPPLACPSLSFLRLSGLTVSLNGRAALRGASLLPFLRAFPRLSDLDLSHPPPDCPPLDDSSTIAFFRSLSRDFRELRTLRIEKWTMCFEDPARTIRTVARLLRSCGALSRLRADGLKVTDATGRVPLEHLFLSATVPALGGSSPSLSLKGVNLGSAQAAAFGAALRERPPSPPLELCVGGVSPASVRLLAATVEEGGKAEATLVCNGVNGAVLRLRGVPGGGPKRFGAAFRRLTSSRVD</sequence>
<feature type="region of interest" description="Disordered" evidence="1">
    <location>
        <begin position="99"/>
        <end position="165"/>
    </location>
</feature>
<dbReference type="EMBL" id="KZ308155">
    <property type="protein sequence ID" value="KAG8223240.1"/>
    <property type="molecule type" value="Genomic_DNA"/>
</dbReference>
<name>A0A8K0JV46_LADFU</name>
<dbReference type="InterPro" id="IPR032675">
    <property type="entry name" value="LRR_dom_sf"/>
</dbReference>
<accession>A0A8K0JV46</accession>
<organism evidence="2 3">
    <name type="scientific">Ladona fulva</name>
    <name type="common">Scarce chaser dragonfly</name>
    <name type="synonym">Libellula fulva</name>
    <dbReference type="NCBI Taxonomy" id="123851"/>
    <lineage>
        <taxon>Eukaryota</taxon>
        <taxon>Metazoa</taxon>
        <taxon>Ecdysozoa</taxon>
        <taxon>Arthropoda</taxon>
        <taxon>Hexapoda</taxon>
        <taxon>Insecta</taxon>
        <taxon>Pterygota</taxon>
        <taxon>Palaeoptera</taxon>
        <taxon>Odonata</taxon>
        <taxon>Epiprocta</taxon>
        <taxon>Anisoptera</taxon>
        <taxon>Libelluloidea</taxon>
        <taxon>Libellulidae</taxon>
        <taxon>Ladona</taxon>
    </lineage>
</organism>
<evidence type="ECO:0000313" key="3">
    <source>
        <dbReference type="Proteomes" id="UP000792457"/>
    </source>
</evidence>
<protein>
    <submittedName>
        <fullName evidence="2">Uncharacterized protein</fullName>
    </submittedName>
</protein>
<dbReference type="Proteomes" id="UP000792457">
    <property type="component" value="Unassembled WGS sequence"/>
</dbReference>
<feature type="compositionally biased region" description="Basic and acidic residues" evidence="1">
    <location>
        <begin position="103"/>
        <end position="124"/>
    </location>
</feature>
<proteinExistence type="predicted"/>
<gene>
    <name evidence="2" type="ORF">J437_LFUL003592</name>
</gene>
<evidence type="ECO:0000256" key="1">
    <source>
        <dbReference type="SAM" id="MobiDB-lite"/>
    </source>
</evidence>
<dbReference type="OrthoDB" id="120976at2759"/>
<evidence type="ECO:0000313" key="2">
    <source>
        <dbReference type="EMBL" id="KAG8223240.1"/>
    </source>
</evidence>